<protein>
    <recommendedName>
        <fullName evidence="3">SPOR domain-containing protein</fullName>
    </recommendedName>
</protein>
<keyword evidence="1" id="KW-0802">TPR repeat</keyword>
<evidence type="ECO:0000256" key="1">
    <source>
        <dbReference type="PROSITE-ProRule" id="PRU00339"/>
    </source>
</evidence>
<dbReference type="PROSITE" id="PS50005">
    <property type="entry name" value="TPR"/>
    <property type="match status" value="1"/>
</dbReference>
<dbReference type="RefSeq" id="WP_174408063.1">
    <property type="nucleotide sequence ID" value="NZ_BLVP01000001.1"/>
</dbReference>
<dbReference type="AlphaFoldDB" id="A0A7J0BNM7"/>
<accession>A0A7J0BNM7</accession>
<dbReference type="SUPFAM" id="SSF48452">
    <property type="entry name" value="TPR-like"/>
    <property type="match status" value="1"/>
</dbReference>
<feature type="domain" description="SPOR" evidence="3">
    <location>
        <begin position="39"/>
        <end position="120"/>
    </location>
</feature>
<feature type="repeat" description="TPR" evidence="1">
    <location>
        <begin position="378"/>
        <end position="411"/>
    </location>
</feature>
<dbReference type="GO" id="GO:0042834">
    <property type="term" value="F:peptidoglycan binding"/>
    <property type="evidence" value="ECO:0007669"/>
    <property type="project" value="InterPro"/>
</dbReference>
<evidence type="ECO:0000313" key="4">
    <source>
        <dbReference type="EMBL" id="GFM35327.1"/>
    </source>
</evidence>
<evidence type="ECO:0000313" key="5">
    <source>
        <dbReference type="Proteomes" id="UP000503820"/>
    </source>
</evidence>
<name>A0A7J0BNM7_9BACT</name>
<proteinExistence type="predicted"/>
<dbReference type="InterPro" id="IPR019734">
    <property type="entry name" value="TPR_rpt"/>
</dbReference>
<dbReference type="Proteomes" id="UP000503820">
    <property type="component" value="Unassembled WGS sequence"/>
</dbReference>
<dbReference type="Gene3D" id="1.25.40.10">
    <property type="entry name" value="Tetratricopeptide repeat domain"/>
    <property type="match status" value="1"/>
</dbReference>
<feature type="region of interest" description="Disordered" evidence="2">
    <location>
        <begin position="239"/>
        <end position="262"/>
    </location>
</feature>
<reference evidence="4 5" key="1">
    <citation type="submission" date="2020-05" db="EMBL/GenBank/DDBJ databases">
        <title>Draft genome sequence of Desulfovibrio psychrotolerans JS1T.</title>
        <authorList>
            <person name="Ueno A."/>
            <person name="Tamazawa S."/>
            <person name="Tamamura S."/>
            <person name="Murakami T."/>
            <person name="Kiyama T."/>
            <person name="Inomata H."/>
            <person name="Amano Y."/>
            <person name="Miyakawa K."/>
            <person name="Tamaki H."/>
            <person name="Naganuma T."/>
            <person name="Kaneko K."/>
        </authorList>
    </citation>
    <scope>NUCLEOTIDE SEQUENCE [LARGE SCALE GENOMIC DNA]</scope>
    <source>
        <strain evidence="4 5">JS1</strain>
    </source>
</reference>
<dbReference type="EMBL" id="BLVP01000001">
    <property type="protein sequence ID" value="GFM35327.1"/>
    <property type="molecule type" value="Genomic_DNA"/>
</dbReference>
<dbReference type="InterPro" id="IPR011990">
    <property type="entry name" value="TPR-like_helical_dom_sf"/>
</dbReference>
<comment type="caution">
    <text evidence="4">The sequence shown here is derived from an EMBL/GenBank/DDBJ whole genome shotgun (WGS) entry which is preliminary data.</text>
</comment>
<dbReference type="SUPFAM" id="SSF56935">
    <property type="entry name" value="Porins"/>
    <property type="match status" value="1"/>
</dbReference>
<keyword evidence="5" id="KW-1185">Reference proteome</keyword>
<dbReference type="InterPro" id="IPR007730">
    <property type="entry name" value="SPOR-like_dom"/>
</dbReference>
<sequence>MTQMTRRIAILLLILTATLQGVGAPLHSVAEETPNAVRAEATTLWSVRASSSRKATGAVDAVRRLHAAGMPDAGMLMLFDDAGTLWYVVEIAHTDNREDARRIADTFTAETGTRCLIRSMDAALHATRRVSGEGLRNSELILPPVAPDTDPATPAATADAADIATASEPAPGTISSPASGSDAVTDITHPDTLVTNTDIAPAPERMVKSAMTLSPQMALPRPASNVGNGTPALAEVPLRRNPDERSPLGITEESTGKTPEAEAATPFTLDTKQAEIILARSLYRQGDLEGAREVYRQLLLRHGQDETILEGYTETLMDGRRWAEADAELVAWRAAMPHSISAIRQTARLHLTMAEETGNYEASFPWLEQLMEHAPEDTWAIMDYAYARRNAGDWEEALRLFSAVYDANPDDENAAENIQTILRERGPQLAADYRSEVQAGDVSINTFTVDYSQQLSSMWRAHVAHTRSRLDRRSDEDGTASIARELRLHEAGVTYEPSRRWLLGAGIQYYEGVGEGVAPSLSLEHRLNVSGLVRLNTQLEAPWYTTLDAANRDGTTDTFTLTLEKPLTDNWYLAASAGAQRYSLEGLSGYAWQEREELALTRRLHFMPDVTASYIFTRTRMNYRQNNPGERPVDLVDKEDIHTLRVEMLHWYNEYIALRTFGSAGYDVFRLSPLLGTGGGVRLRLGQRLDLDIGAEYNNDTGQPGGGESKAFTTSIIYHF</sequence>
<organism evidence="4 5">
    <name type="scientific">Desulfovibrio psychrotolerans</name>
    <dbReference type="NCBI Taxonomy" id="415242"/>
    <lineage>
        <taxon>Bacteria</taxon>
        <taxon>Pseudomonadati</taxon>
        <taxon>Thermodesulfobacteriota</taxon>
        <taxon>Desulfovibrionia</taxon>
        <taxon>Desulfovibrionales</taxon>
        <taxon>Desulfovibrionaceae</taxon>
        <taxon>Desulfovibrio</taxon>
    </lineage>
</organism>
<gene>
    <name evidence="4" type="ORF">DSM19430T_00110</name>
</gene>
<dbReference type="Pfam" id="PF13174">
    <property type="entry name" value="TPR_6"/>
    <property type="match status" value="1"/>
</dbReference>
<evidence type="ECO:0000256" key="2">
    <source>
        <dbReference type="SAM" id="MobiDB-lite"/>
    </source>
</evidence>
<dbReference type="PROSITE" id="PS51724">
    <property type="entry name" value="SPOR"/>
    <property type="match status" value="1"/>
</dbReference>
<evidence type="ECO:0000259" key="3">
    <source>
        <dbReference type="PROSITE" id="PS51724"/>
    </source>
</evidence>
<dbReference type="Pfam" id="PF14559">
    <property type="entry name" value="TPR_19"/>
    <property type="match status" value="1"/>
</dbReference>